<reference evidence="2" key="1">
    <citation type="submission" date="2019-08" db="EMBL/GenBank/DDBJ databases">
        <authorList>
            <person name="Kucharzyk K."/>
            <person name="Murdoch R.W."/>
            <person name="Higgins S."/>
            <person name="Loffler F."/>
        </authorList>
    </citation>
    <scope>NUCLEOTIDE SEQUENCE</scope>
</reference>
<proteinExistence type="predicted"/>
<dbReference type="AlphaFoldDB" id="A0A645I206"/>
<comment type="caution">
    <text evidence="2">The sequence shown here is derived from an EMBL/GenBank/DDBJ whole genome shotgun (WGS) entry which is preliminary data.</text>
</comment>
<accession>A0A645I206</accession>
<protein>
    <submittedName>
        <fullName evidence="2">Uncharacterized protein</fullName>
    </submittedName>
</protein>
<organism evidence="2">
    <name type="scientific">bioreactor metagenome</name>
    <dbReference type="NCBI Taxonomy" id="1076179"/>
    <lineage>
        <taxon>unclassified sequences</taxon>
        <taxon>metagenomes</taxon>
        <taxon>ecological metagenomes</taxon>
    </lineage>
</organism>
<name>A0A645I206_9ZZZZ</name>
<sequence length="71" mass="8626">MRIQLNLPLLYLPEVHIRLGESHLSGMKSRREKKYYFKHDLKGHEMKNIHKKKPIETRPETEMSQNEEQRV</sequence>
<dbReference type="EMBL" id="VSSQ01104888">
    <property type="protein sequence ID" value="MPN45190.1"/>
    <property type="molecule type" value="Genomic_DNA"/>
</dbReference>
<evidence type="ECO:0000256" key="1">
    <source>
        <dbReference type="SAM" id="MobiDB-lite"/>
    </source>
</evidence>
<evidence type="ECO:0000313" key="2">
    <source>
        <dbReference type="EMBL" id="MPN45190.1"/>
    </source>
</evidence>
<gene>
    <name evidence="2" type="ORF">SDC9_192757</name>
</gene>
<feature type="region of interest" description="Disordered" evidence="1">
    <location>
        <begin position="38"/>
        <end position="71"/>
    </location>
</feature>